<keyword evidence="1" id="KW-0812">Transmembrane</keyword>
<sequence length="171" mass="20077">MVKGESIRHDGEWLGCGGVMAVFPSSAWLGFTKQKTRRLMVDRFGHTSSRTISASCGPISSNQYWFRPYKGSGRYPVTNFHLGWLIGRLLEVIELVVKCVFYAKYLLELWTDGDIDRFKKNNENVIDLERVEVFFEWQGVLDFLVLDMILIIFGRFKRFTQINFIRQRNYM</sequence>
<feature type="transmembrane region" description="Helical" evidence="1">
    <location>
        <begin position="137"/>
        <end position="156"/>
    </location>
</feature>
<dbReference type="Gramene" id="mRNA:HanXRQr2_Chr15g0683651">
    <property type="protein sequence ID" value="mRNA:HanXRQr2_Chr15g0683651"/>
    <property type="gene ID" value="HanXRQr2_Chr15g0683651"/>
</dbReference>
<reference evidence="3" key="2">
    <citation type="submission" date="2017-02" db="EMBL/GenBank/DDBJ databases">
        <title>Sunflower complete genome.</title>
        <authorList>
            <person name="Langlade N."/>
            <person name="Munos S."/>
        </authorList>
    </citation>
    <scope>NUCLEOTIDE SEQUENCE [LARGE SCALE GENOMIC DNA]</scope>
    <source>
        <tissue evidence="3">Leaves</tissue>
    </source>
</reference>
<dbReference type="EMBL" id="CM007904">
    <property type="protein sequence ID" value="OTF94508.1"/>
    <property type="molecule type" value="Genomic_DNA"/>
</dbReference>
<dbReference type="EMBL" id="MNCJ02000330">
    <property type="protein sequence ID" value="KAF5763718.1"/>
    <property type="molecule type" value="Genomic_DNA"/>
</dbReference>
<evidence type="ECO:0000313" key="3">
    <source>
        <dbReference type="EMBL" id="OTF94508.1"/>
    </source>
</evidence>
<evidence type="ECO:0000256" key="1">
    <source>
        <dbReference type="SAM" id="Phobius"/>
    </source>
</evidence>
<organism evidence="3 4">
    <name type="scientific">Helianthus annuus</name>
    <name type="common">Common sunflower</name>
    <dbReference type="NCBI Taxonomy" id="4232"/>
    <lineage>
        <taxon>Eukaryota</taxon>
        <taxon>Viridiplantae</taxon>
        <taxon>Streptophyta</taxon>
        <taxon>Embryophyta</taxon>
        <taxon>Tracheophyta</taxon>
        <taxon>Spermatophyta</taxon>
        <taxon>Magnoliopsida</taxon>
        <taxon>eudicotyledons</taxon>
        <taxon>Gunneridae</taxon>
        <taxon>Pentapetalae</taxon>
        <taxon>asterids</taxon>
        <taxon>campanulids</taxon>
        <taxon>Asterales</taxon>
        <taxon>Asteraceae</taxon>
        <taxon>Asteroideae</taxon>
        <taxon>Heliantheae alliance</taxon>
        <taxon>Heliantheae</taxon>
        <taxon>Helianthus</taxon>
    </lineage>
</organism>
<evidence type="ECO:0000313" key="4">
    <source>
        <dbReference type="Proteomes" id="UP000215914"/>
    </source>
</evidence>
<evidence type="ECO:0000313" key="2">
    <source>
        <dbReference type="EMBL" id="KAF5763718.1"/>
    </source>
</evidence>
<feature type="transmembrane region" description="Helical" evidence="1">
    <location>
        <begin position="12"/>
        <end position="31"/>
    </location>
</feature>
<reference evidence="2 4" key="1">
    <citation type="journal article" date="2017" name="Nature">
        <title>The sunflower genome provides insights into oil metabolism, flowering and Asterid evolution.</title>
        <authorList>
            <person name="Badouin H."/>
            <person name="Gouzy J."/>
            <person name="Grassa C.J."/>
            <person name="Murat F."/>
            <person name="Staton S.E."/>
            <person name="Cottret L."/>
            <person name="Lelandais-Briere C."/>
            <person name="Owens G.L."/>
            <person name="Carrere S."/>
            <person name="Mayjonade B."/>
            <person name="Legrand L."/>
            <person name="Gill N."/>
            <person name="Kane N.C."/>
            <person name="Bowers J.E."/>
            <person name="Hubner S."/>
            <person name="Bellec A."/>
            <person name="Berard A."/>
            <person name="Berges H."/>
            <person name="Blanchet N."/>
            <person name="Boniface M.C."/>
            <person name="Brunel D."/>
            <person name="Catrice O."/>
            <person name="Chaidir N."/>
            <person name="Claudel C."/>
            <person name="Donnadieu C."/>
            <person name="Faraut T."/>
            <person name="Fievet G."/>
            <person name="Helmstetter N."/>
            <person name="King M."/>
            <person name="Knapp S.J."/>
            <person name="Lai Z."/>
            <person name="Le Paslier M.C."/>
            <person name="Lippi Y."/>
            <person name="Lorenzon L."/>
            <person name="Mandel J.R."/>
            <person name="Marage G."/>
            <person name="Marchand G."/>
            <person name="Marquand E."/>
            <person name="Bret-Mestries E."/>
            <person name="Morien E."/>
            <person name="Nambeesan S."/>
            <person name="Nguyen T."/>
            <person name="Pegot-Espagnet P."/>
            <person name="Pouilly N."/>
            <person name="Raftis F."/>
            <person name="Sallet E."/>
            <person name="Schiex T."/>
            <person name="Thomas J."/>
            <person name="Vandecasteele C."/>
            <person name="Vares D."/>
            <person name="Vear F."/>
            <person name="Vautrin S."/>
            <person name="Crespi M."/>
            <person name="Mangin B."/>
            <person name="Burke J.M."/>
            <person name="Salse J."/>
            <person name="Munos S."/>
            <person name="Vincourt P."/>
            <person name="Rieseberg L.H."/>
            <person name="Langlade N.B."/>
        </authorList>
    </citation>
    <scope>NUCLEOTIDE SEQUENCE [LARGE SCALE GENOMIC DNA]</scope>
    <source>
        <strain evidence="4">cv. SF193</strain>
        <tissue evidence="2">Leaves</tissue>
    </source>
</reference>
<name>A0A251S761_HELAN</name>
<keyword evidence="4" id="KW-1185">Reference proteome</keyword>
<reference evidence="2" key="3">
    <citation type="submission" date="2020-06" db="EMBL/GenBank/DDBJ databases">
        <title>Helianthus annuus Genome sequencing and assembly Release 2.</title>
        <authorList>
            <person name="Gouzy J."/>
            <person name="Langlade N."/>
            <person name="Munos S."/>
        </authorList>
    </citation>
    <scope>NUCLEOTIDE SEQUENCE</scope>
    <source>
        <tissue evidence="2">Leaves</tissue>
    </source>
</reference>
<protein>
    <submittedName>
        <fullName evidence="3">Uncharacterized protein</fullName>
    </submittedName>
</protein>
<accession>A0A251S761</accession>
<gene>
    <name evidence="3" type="ORF">HannXRQ_Chr15g0472851</name>
    <name evidence="2" type="ORF">HanXRQr2_Chr15g0683651</name>
</gene>
<dbReference type="Proteomes" id="UP000215914">
    <property type="component" value="Chromosome 15"/>
</dbReference>
<dbReference type="AlphaFoldDB" id="A0A251S761"/>
<keyword evidence="1" id="KW-0472">Membrane</keyword>
<dbReference type="InParanoid" id="A0A251S761"/>
<proteinExistence type="predicted"/>
<keyword evidence="1" id="KW-1133">Transmembrane helix</keyword>